<keyword evidence="1" id="KW-0812">Transmembrane</keyword>
<gene>
    <name evidence="2" type="ORF">GCM10009668_19430</name>
</gene>
<name>A0ABN1TSS0_9ACTN</name>
<keyword evidence="3" id="KW-1185">Reference proteome</keyword>
<comment type="caution">
    <text evidence="2">The sequence shown here is derived from an EMBL/GenBank/DDBJ whole genome shotgun (WGS) entry which is preliminary data.</text>
</comment>
<proteinExistence type="predicted"/>
<evidence type="ECO:0000313" key="2">
    <source>
        <dbReference type="EMBL" id="GAA1101331.1"/>
    </source>
</evidence>
<keyword evidence="1" id="KW-1133">Transmembrane helix</keyword>
<sequence>MRWWPIATIFVLLLINLPLGHYAWTNQRLDADGLRTNAEVVSVKAVPENGDDQKFYVTWRFADAVDDGGQEFTSQVTAEAYRSAQRTDVLEVEYLPGKVGSNRPVARPTGSRIAVVITIAGNLTVVAMLALMFWARRATRIEVLALTDVVRCKPPESLTELADDEVIVRGEVETIADDRIVLRCQGKRVTVILGQYENPIGYQQFAEVRGRRMRS</sequence>
<evidence type="ECO:0008006" key="4">
    <source>
        <dbReference type="Google" id="ProtNLM"/>
    </source>
</evidence>
<accession>A0ABN1TSS0</accession>
<protein>
    <recommendedName>
        <fullName evidence="4">DUF3592 domain-containing protein</fullName>
    </recommendedName>
</protein>
<organism evidence="2 3">
    <name type="scientific">Nocardioides dubius</name>
    <dbReference type="NCBI Taxonomy" id="317019"/>
    <lineage>
        <taxon>Bacteria</taxon>
        <taxon>Bacillati</taxon>
        <taxon>Actinomycetota</taxon>
        <taxon>Actinomycetes</taxon>
        <taxon>Propionibacteriales</taxon>
        <taxon>Nocardioidaceae</taxon>
        <taxon>Nocardioides</taxon>
    </lineage>
</organism>
<evidence type="ECO:0000256" key="1">
    <source>
        <dbReference type="SAM" id="Phobius"/>
    </source>
</evidence>
<evidence type="ECO:0000313" key="3">
    <source>
        <dbReference type="Proteomes" id="UP001501581"/>
    </source>
</evidence>
<reference evidence="2 3" key="1">
    <citation type="journal article" date="2019" name="Int. J. Syst. Evol. Microbiol.">
        <title>The Global Catalogue of Microorganisms (GCM) 10K type strain sequencing project: providing services to taxonomists for standard genome sequencing and annotation.</title>
        <authorList>
            <consortium name="The Broad Institute Genomics Platform"/>
            <consortium name="The Broad Institute Genome Sequencing Center for Infectious Disease"/>
            <person name="Wu L."/>
            <person name="Ma J."/>
        </authorList>
    </citation>
    <scope>NUCLEOTIDE SEQUENCE [LARGE SCALE GENOMIC DNA]</scope>
    <source>
        <strain evidence="2 3">JCM 13008</strain>
    </source>
</reference>
<dbReference type="Proteomes" id="UP001501581">
    <property type="component" value="Unassembled WGS sequence"/>
</dbReference>
<keyword evidence="1" id="KW-0472">Membrane</keyword>
<dbReference type="EMBL" id="BAAALG010000008">
    <property type="protein sequence ID" value="GAA1101331.1"/>
    <property type="molecule type" value="Genomic_DNA"/>
</dbReference>
<feature type="transmembrane region" description="Helical" evidence="1">
    <location>
        <begin position="113"/>
        <end position="134"/>
    </location>
</feature>